<reference evidence="9" key="1">
    <citation type="submission" date="2019-09" db="EMBL/GenBank/DDBJ databases">
        <title>Draft genome sequences of 48 bacterial type strains from the CCUG.</title>
        <authorList>
            <person name="Tunovic T."/>
            <person name="Pineiro-Iglesias B."/>
            <person name="Unosson C."/>
            <person name="Inganas E."/>
            <person name="Ohlen M."/>
            <person name="Cardew S."/>
            <person name="Jensie-Markopoulos S."/>
            <person name="Salva-Serra F."/>
            <person name="Jaen-Luchoro D."/>
            <person name="Karlsson R."/>
            <person name="Svensson-Stadler L."/>
            <person name="Chun J."/>
            <person name="Moore E."/>
        </authorList>
    </citation>
    <scope>NUCLEOTIDE SEQUENCE</scope>
    <source>
        <strain evidence="9">CCUG 50899</strain>
    </source>
</reference>
<evidence type="ECO:0000256" key="3">
    <source>
        <dbReference type="ARBA" id="ARBA00023100"/>
    </source>
</evidence>
<dbReference type="InterPro" id="IPR036162">
    <property type="entry name" value="Resolvase-like_N_sf"/>
</dbReference>
<proteinExistence type="inferred from homology"/>
<keyword evidence="4" id="KW-0238">DNA-binding</keyword>
<dbReference type="PANTHER" id="PTHR30461">
    <property type="entry name" value="DNA-INVERTASE FROM LAMBDOID PROPHAGE"/>
    <property type="match status" value="1"/>
</dbReference>
<comment type="caution">
    <text evidence="9">The sequence shown here is derived from an EMBL/GenBank/DDBJ whole genome shotgun (WGS) entry which is preliminary data.</text>
</comment>
<dbReference type="PROSITE" id="PS00397">
    <property type="entry name" value="RECOMBINASES_1"/>
    <property type="match status" value="1"/>
</dbReference>
<evidence type="ECO:0000256" key="5">
    <source>
        <dbReference type="ARBA" id="ARBA00023172"/>
    </source>
</evidence>
<feature type="domain" description="Resolvase/invertase-type recombinase catalytic" evidence="8">
    <location>
        <begin position="5"/>
        <end position="139"/>
    </location>
</feature>
<dbReference type="EMBL" id="VZPE01000014">
    <property type="protein sequence ID" value="KAB0566155.1"/>
    <property type="molecule type" value="Genomic_DNA"/>
</dbReference>
<dbReference type="RefSeq" id="WP_128094947.1">
    <property type="nucleotide sequence ID" value="NZ_JBHEEN010000016.1"/>
</dbReference>
<evidence type="ECO:0000256" key="7">
    <source>
        <dbReference type="PROSITE-ProRule" id="PRU10137"/>
    </source>
</evidence>
<dbReference type="Gene3D" id="3.40.50.1390">
    <property type="entry name" value="Resolvase, N-terminal catalytic domain"/>
    <property type="match status" value="1"/>
</dbReference>
<dbReference type="PROSITE" id="PS00398">
    <property type="entry name" value="RECOMBINASES_2"/>
    <property type="match status" value="1"/>
</dbReference>
<dbReference type="GO" id="GO:0000150">
    <property type="term" value="F:DNA strand exchange activity"/>
    <property type="evidence" value="ECO:0007669"/>
    <property type="project" value="UniProtKB-KW"/>
</dbReference>
<dbReference type="Pfam" id="PF00239">
    <property type="entry name" value="Resolvase"/>
    <property type="match status" value="1"/>
</dbReference>
<dbReference type="SMART" id="SM00857">
    <property type="entry name" value="Resolvase"/>
    <property type="match status" value="1"/>
</dbReference>
<evidence type="ECO:0000259" key="8">
    <source>
        <dbReference type="PROSITE" id="PS51736"/>
    </source>
</evidence>
<evidence type="ECO:0000313" key="9">
    <source>
        <dbReference type="EMBL" id="KAB0566155.1"/>
    </source>
</evidence>
<dbReference type="PANTHER" id="PTHR30461:SF2">
    <property type="entry name" value="SERINE RECOMBINASE PINE-RELATED"/>
    <property type="match status" value="1"/>
</dbReference>
<dbReference type="InterPro" id="IPR006119">
    <property type="entry name" value="Resolv_N"/>
</dbReference>
<dbReference type="CDD" id="cd03768">
    <property type="entry name" value="SR_ResInv"/>
    <property type="match status" value="1"/>
</dbReference>
<organism evidence="9">
    <name type="scientific">Brucella pituitosa</name>
    <dbReference type="NCBI Taxonomy" id="571256"/>
    <lineage>
        <taxon>Bacteria</taxon>
        <taxon>Pseudomonadati</taxon>
        <taxon>Pseudomonadota</taxon>
        <taxon>Alphaproteobacteria</taxon>
        <taxon>Hyphomicrobiales</taxon>
        <taxon>Brucellaceae</taxon>
        <taxon>Brucella/Ochrobactrum group</taxon>
        <taxon>Brucella</taxon>
    </lineage>
</organism>
<evidence type="ECO:0000256" key="6">
    <source>
        <dbReference type="PIRSR" id="PIRSR606118-50"/>
    </source>
</evidence>
<keyword evidence="3" id="KW-0230">DNA invertase</keyword>
<dbReference type="PROSITE" id="PS51736">
    <property type="entry name" value="RECOMBINASES_3"/>
    <property type="match status" value="1"/>
</dbReference>
<dbReference type="InterPro" id="IPR006118">
    <property type="entry name" value="Recombinase_CS"/>
</dbReference>
<evidence type="ECO:0000256" key="1">
    <source>
        <dbReference type="ARBA" id="ARBA00009913"/>
    </source>
</evidence>
<gene>
    <name evidence="9" type="ORF">F7Q93_22215</name>
</gene>
<evidence type="ECO:0000256" key="2">
    <source>
        <dbReference type="ARBA" id="ARBA00022908"/>
    </source>
</evidence>
<protein>
    <submittedName>
        <fullName evidence="9">Recombinase family protein</fullName>
    </submittedName>
</protein>
<sequence length="191" mass="20887">MGLHVKIGYARVSTDDQNLDLQLIALKKAGCDHIFTDYGISGQGFDRPGLSKATSVLTPGDTLVVWRLDRLGRSLPKLIQLVEDIGNRNAQFSSLTENIDTSSSGGRLIFHIMGALAEFERTLISERTRAGMDAARLRGIHVGRRPSLGPSDVIAAQHALATGEHAETVAQRFSVTSRTLRRHLKNMSKID</sequence>
<keyword evidence="5" id="KW-0233">DNA recombination</keyword>
<dbReference type="FunFam" id="3.40.50.1390:FF:000001">
    <property type="entry name" value="DNA recombinase"/>
    <property type="match status" value="1"/>
</dbReference>
<comment type="similarity">
    <text evidence="1">Belongs to the site-specific recombinase resolvase family.</text>
</comment>
<evidence type="ECO:0000256" key="4">
    <source>
        <dbReference type="ARBA" id="ARBA00023125"/>
    </source>
</evidence>
<feature type="active site" description="O-(5'-phospho-DNA)-serine intermediate" evidence="6 7">
    <location>
        <position position="13"/>
    </location>
</feature>
<dbReference type="GO" id="GO:0003677">
    <property type="term" value="F:DNA binding"/>
    <property type="evidence" value="ECO:0007669"/>
    <property type="project" value="UniProtKB-KW"/>
</dbReference>
<dbReference type="AlphaFoldDB" id="A0A643EV54"/>
<dbReference type="SUPFAM" id="SSF53041">
    <property type="entry name" value="Resolvase-like"/>
    <property type="match status" value="1"/>
</dbReference>
<dbReference type="GO" id="GO:0015074">
    <property type="term" value="P:DNA integration"/>
    <property type="evidence" value="ECO:0007669"/>
    <property type="project" value="UniProtKB-KW"/>
</dbReference>
<name>A0A643EV54_9HYPH</name>
<accession>A0A643EV54</accession>
<dbReference type="InterPro" id="IPR050639">
    <property type="entry name" value="SSR_resolvase"/>
</dbReference>
<keyword evidence="2" id="KW-0229">DNA integration</keyword>